<evidence type="ECO:0000313" key="1">
    <source>
        <dbReference type="EMBL" id="RVD83790.1"/>
    </source>
</evidence>
<dbReference type="EMBL" id="SAEB01000007">
    <property type="protein sequence ID" value="RVD83790.1"/>
    <property type="molecule type" value="Genomic_DNA"/>
</dbReference>
<sequence>MLRRAGSTCLQIQDLAAEYHTYNTIHHFEATRSQKYEREAALDLRLKLHQGGNDGEKGKCTIEGNWISRIDFSRVEVYSLDSHEEHSVVVTRLLVFLTLAGLTAFTALEQVWNSEPITVLESMRNIPWSPNLVIDFSDFRVVKHVSGNQADEALQLFDAGEGEPKKALERSDSDLLVVGLFFQDGDLLAGLDKQATE</sequence>
<dbReference type="AlphaFoldDB" id="A0A436ZXV7"/>
<dbReference type="VEuPathDB" id="FungiDB:DFL_005567"/>
<dbReference type="RefSeq" id="XP_067489334.1">
    <property type="nucleotide sequence ID" value="XM_067634844.1"/>
</dbReference>
<dbReference type="GeneID" id="93587878"/>
<evidence type="ECO:0000313" key="2">
    <source>
        <dbReference type="Proteomes" id="UP000283090"/>
    </source>
</evidence>
<accession>A0A436ZXV7</accession>
<comment type="caution">
    <text evidence="1">The sequence shown here is derived from an EMBL/GenBank/DDBJ whole genome shotgun (WGS) entry which is preliminary data.</text>
</comment>
<organism evidence="1 2">
    <name type="scientific">Arthrobotrys flagrans</name>
    <name type="common">Nematode-trapping fungus</name>
    <name type="synonym">Trichothecium flagrans</name>
    <dbReference type="NCBI Taxonomy" id="97331"/>
    <lineage>
        <taxon>Eukaryota</taxon>
        <taxon>Fungi</taxon>
        <taxon>Dikarya</taxon>
        <taxon>Ascomycota</taxon>
        <taxon>Pezizomycotina</taxon>
        <taxon>Orbiliomycetes</taxon>
        <taxon>Orbiliales</taxon>
        <taxon>Orbiliaceae</taxon>
        <taxon>Arthrobotrys</taxon>
    </lineage>
</organism>
<proteinExistence type="predicted"/>
<protein>
    <submittedName>
        <fullName evidence="1">Uncharacterized protein</fullName>
    </submittedName>
</protein>
<keyword evidence="2" id="KW-1185">Reference proteome</keyword>
<dbReference type="Proteomes" id="UP000283090">
    <property type="component" value="Unassembled WGS sequence"/>
</dbReference>
<name>A0A436ZXV7_ARTFL</name>
<reference evidence="1 2" key="1">
    <citation type="submission" date="2019-01" db="EMBL/GenBank/DDBJ databases">
        <title>Intercellular communication is required for trap formation in the nematode-trapping fungus Duddingtonia flagrans.</title>
        <authorList>
            <person name="Youssar L."/>
            <person name="Wernet V."/>
            <person name="Hensel N."/>
            <person name="Hildebrandt H.-G."/>
            <person name="Fischer R."/>
        </authorList>
    </citation>
    <scope>NUCLEOTIDE SEQUENCE [LARGE SCALE GENOMIC DNA]</scope>
    <source>
        <strain evidence="1 2">CBS H-5679</strain>
    </source>
</reference>
<gene>
    <name evidence="1" type="ORF">DFL_005567</name>
</gene>